<keyword evidence="3 4" id="KW-0648">Protein biosynthesis</keyword>
<dbReference type="NCBIfam" id="TIGR00168">
    <property type="entry name" value="infC"/>
    <property type="match status" value="1"/>
</dbReference>
<keyword evidence="2 4" id="KW-0396">Initiation factor</keyword>
<dbReference type="Gene3D" id="3.10.20.80">
    <property type="entry name" value="Translation initiation factor 3 (IF-3), N-terminal domain"/>
    <property type="match status" value="1"/>
</dbReference>
<dbReference type="RefSeq" id="WP_135869877.1">
    <property type="nucleotide sequence ID" value="NZ_SRSC01000002.1"/>
</dbReference>
<evidence type="ECO:0000256" key="3">
    <source>
        <dbReference type="ARBA" id="ARBA00022917"/>
    </source>
</evidence>
<dbReference type="AlphaFoldDB" id="A0A4S1CH42"/>
<dbReference type="GO" id="GO:0016020">
    <property type="term" value="C:membrane"/>
    <property type="evidence" value="ECO:0007669"/>
    <property type="project" value="TreeGrafter"/>
</dbReference>
<evidence type="ECO:0000259" key="8">
    <source>
        <dbReference type="Pfam" id="PF00707"/>
    </source>
</evidence>
<dbReference type="InterPro" id="IPR036788">
    <property type="entry name" value="T_IF-3_C_sf"/>
</dbReference>
<proteinExistence type="inferred from homology"/>
<feature type="domain" description="Translation initiation factor 3 N-terminal" evidence="9">
    <location>
        <begin position="8"/>
        <end position="77"/>
    </location>
</feature>
<accession>A0A4S1CH42</accession>
<keyword evidence="7" id="KW-0175">Coiled coil</keyword>
<comment type="subunit">
    <text evidence="4 6">Monomer.</text>
</comment>
<dbReference type="PANTHER" id="PTHR10938:SF0">
    <property type="entry name" value="TRANSLATION INITIATION FACTOR IF-3, MITOCHONDRIAL"/>
    <property type="match status" value="1"/>
</dbReference>
<evidence type="ECO:0000259" key="9">
    <source>
        <dbReference type="Pfam" id="PF05198"/>
    </source>
</evidence>
<dbReference type="EMBL" id="SRSC01000002">
    <property type="protein sequence ID" value="TGU72396.1"/>
    <property type="molecule type" value="Genomic_DNA"/>
</dbReference>
<dbReference type="InterPro" id="IPR019815">
    <property type="entry name" value="Translation_initiation_fac_3_C"/>
</dbReference>
<dbReference type="PROSITE" id="PS00938">
    <property type="entry name" value="IF3"/>
    <property type="match status" value="1"/>
</dbReference>
<dbReference type="FunFam" id="3.10.20.80:FF:000001">
    <property type="entry name" value="Translation initiation factor IF-3"/>
    <property type="match status" value="1"/>
</dbReference>
<dbReference type="HAMAP" id="MF_00080">
    <property type="entry name" value="IF_3"/>
    <property type="match status" value="1"/>
</dbReference>
<dbReference type="GO" id="GO:0003743">
    <property type="term" value="F:translation initiation factor activity"/>
    <property type="evidence" value="ECO:0007669"/>
    <property type="project" value="UniProtKB-UniRule"/>
</dbReference>
<keyword evidence="4" id="KW-0963">Cytoplasm</keyword>
<feature type="domain" description="Translation initiation factor 3 C-terminal" evidence="8">
    <location>
        <begin position="84"/>
        <end position="169"/>
    </location>
</feature>
<comment type="subcellular location">
    <subcellularLocation>
        <location evidence="4 6">Cytoplasm</location>
    </subcellularLocation>
</comment>
<organism evidence="10 11">
    <name type="scientific">Geomonas terrae</name>
    <dbReference type="NCBI Taxonomy" id="2562681"/>
    <lineage>
        <taxon>Bacteria</taxon>
        <taxon>Pseudomonadati</taxon>
        <taxon>Thermodesulfobacteriota</taxon>
        <taxon>Desulfuromonadia</taxon>
        <taxon>Geobacterales</taxon>
        <taxon>Geobacteraceae</taxon>
        <taxon>Geomonas</taxon>
    </lineage>
</organism>
<evidence type="ECO:0000256" key="7">
    <source>
        <dbReference type="SAM" id="Coils"/>
    </source>
</evidence>
<comment type="caution">
    <text evidence="10">The sequence shown here is derived from an EMBL/GenBank/DDBJ whole genome shotgun (WGS) entry which is preliminary data.</text>
</comment>
<dbReference type="GO" id="GO:0032790">
    <property type="term" value="P:ribosome disassembly"/>
    <property type="evidence" value="ECO:0007669"/>
    <property type="project" value="TreeGrafter"/>
</dbReference>
<comment type="function">
    <text evidence="4 6">IF-3 binds to the 30S ribosomal subunit and shifts the equilibrium between 70S ribosomes and their 50S and 30S subunits in favor of the free subunits, thus enhancing the availability of 30S subunits on which protein synthesis initiation begins.</text>
</comment>
<feature type="coiled-coil region" evidence="7">
    <location>
        <begin position="65"/>
        <end position="92"/>
    </location>
</feature>
<dbReference type="SUPFAM" id="SSF55200">
    <property type="entry name" value="Translation initiation factor IF3, C-terminal domain"/>
    <property type="match status" value="1"/>
</dbReference>
<dbReference type="Proteomes" id="UP000306416">
    <property type="component" value="Unassembled WGS sequence"/>
</dbReference>
<dbReference type="GO" id="GO:0005829">
    <property type="term" value="C:cytosol"/>
    <property type="evidence" value="ECO:0007669"/>
    <property type="project" value="TreeGrafter"/>
</dbReference>
<dbReference type="Pfam" id="PF05198">
    <property type="entry name" value="IF3_N"/>
    <property type="match status" value="1"/>
</dbReference>
<evidence type="ECO:0000256" key="2">
    <source>
        <dbReference type="ARBA" id="ARBA00022540"/>
    </source>
</evidence>
<evidence type="ECO:0000256" key="6">
    <source>
        <dbReference type="RuleBase" id="RU000646"/>
    </source>
</evidence>
<evidence type="ECO:0000313" key="11">
    <source>
        <dbReference type="Proteomes" id="UP000306416"/>
    </source>
</evidence>
<evidence type="ECO:0000313" key="10">
    <source>
        <dbReference type="EMBL" id="TGU72396.1"/>
    </source>
</evidence>
<dbReference type="InterPro" id="IPR019813">
    <property type="entry name" value="Translation_initiation_fac3_CS"/>
</dbReference>
<reference evidence="10 11" key="1">
    <citation type="submission" date="2019-04" db="EMBL/GenBank/DDBJ databases">
        <title>Geobacter oryzae sp. nov., ferric-reducing bacteria isolated from paddy soil.</title>
        <authorList>
            <person name="Xu Z."/>
            <person name="Masuda Y."/>
            <person name="Itoh H."/>
            <person name="Senoo K."/>
        </authorList>
    </citation>
    <scope>NUCLEOTIDE SEQUENCE [LARGE SCALE GENOMIC DNA]</scope>
    <source>
        <strain evidence="10 11">Red111</strain>
    </source>
</reference>
<protein>
    <recommendedName>
        <fullName evidence="4 5">Translation initiation factor IF-3</fullName>
    </recommendedName>
</protein>
<dbReference type="Pfam" id="PF00707">
    <property type="entry name" value="IF3_C"/>
    <property type="match status" value="1"/>
</dbReference>
<sequence length="172" mass="19473">MAKPTVNINQTIRAKEVRVVGAESEQLGILPLREALALAESQQLDLVEVSPTAVPPVCRIMDYGKFKYQQAKKQAEAKKKQVQVELKEVKLRPKTDTHDLEFKVKHVRRFLEEGNKAKITVVFRGREITHQELGMAALEKITAELADIGVVEVRQKMEGRSMFMIIAPKVKK</sequence>
<dbReference type="PANTHER" id="PTHR10938">
    <property type="entry name" value="TRANSLATION INITIATION FACTOR IF-3"/>
    <property type="match status" value="1"/>
</dbReference>
<dbReference type="InterPro" id="IPR019814">
    <property type="entry name" value="Translation_initiation_fac_3_N"/>
</dbReference>
<comment type="similarity">
    <text evidence="1 4 6">Belongs to the IF-3 family.</text>
</comment>
<gene>
    <name evidence="4" type="primary">infC</name>
    <name evidence="10" type="ORF">E4633_08790</name>
</gene>
<evidence type="ECO:0000256" key="4">
    <source>
        <dbReference type="HAMAP-Rule" id="MF_00080"/>
    </source>
</evidence>
<evidence type="ECO:0000256" key="5">
    <source>
        <dbReference type="NCBIfam" id="TIGR00168"/>
    </source>
</evidence>
<keyword evidence="11" id="KW-1185">Reference proteome</keyword>
<dbReference type="Gene3D" id="3.30.110.10">
    <property type="entry name" value="Translation initiation factor 3 (IF-3), C-terminal domain"/>
    <property type="match status" value="1"/>
</dbReference>
<dbReference type="FunFam" id="3.30.110.10:FF:000001">
    <property type="entry name" value="Translation initiation factor IF-3"/>
    <property type="match status" value="1"/>
</dbReference>
<dbReference type="InterPro" id="IPR036787">
    <property type="entry name" value="T_IF-3_N_sf"/>
</dbReference>
<name>A0A4S1CH42_9BACT</name>
<dbReference type="InterPro" id="IPR001288">
    <property type="entry name" value="Translation_initiation_fac_3"/>
</dbReference>
<dbReference type="GO" id="GO:0043022">
    <property type="term" value="F:ribosome binding"/>
    <property type="evidence" value="ECO:0007669"/>
    <property type="project" value="UniProtKB-ARBA"/>
</dbReference>
<dbReference type="SUPFAM" id="SSF54364">
    <property type="entry name" value="Translation initiation factor IF3, N-terminal domain"/>
    <property type="match status" value="1"/>
</dbReference>
<evidence type="ECO:0000256" key="1">
    <source>
        <dbReference type="ARBA" id="ARBA00005439"/>
    </source>
</evidence>